<dbReference type="EMBL" id="JACHVQ010000001">
    <property type="protein sequence ID" value="MBB2891762.1"/>
    <property type="molecule type" value="Genomic_DNA"/>
</dbReference>
<organism evidence="3 4">
    <name type="scientific">Flexivirga oryzae</name>
    <dbReference type="NCBI Taxonomy" id="1794944"/>
    <lineage>
        <taxon>Bacteria</taxon>
        <taxon>Bacillati</taxon>
        <taxon>Actinomycetota</taxon>
        <taxon>Actinomycetes</taxon>
        <taxon>Micrococcales</taxon>
        <taxon>Dermacoccaceae</taxon>
        <taxon>Flexivirga</taxon>
    </lineage>
</organism>
<dbReference type="AlphaFoldDB" id="A0A839NAY1"/>
<evidence type="ECO:0000256" key="1">
    <source>
        <dbReference type="SAM" id="MobiDB-lite"/>
    </source>
</evidence>
<keyword evidence="2" id="KW-0472">Membrane</keyword>
<name>A0A839NAY1_9MICO</name>
<dbReference type="Proteomes" id="UP000559182">
    <property type="component" value="Unassembled WGS sequence"/>
</dbReference>
<reference evidence="3 4" key="1">
    <citation type="submission" date="2020-08" db="EMBL/GenBank/DDBJ databases">
        <title>Sequencing the genomes of 1000 actinobacteria strains.</title>
        <authorList>
            <person name="Klenk H.-P."/>
        </authorList>
    </citation>
    <scope>NUCLEOTIDE SEQUENCE [LARGE SCALE GENOMIC DNA]</scope>
    <source>
        <strain evidence="3 4">DSM 105369</strain>
    </source>
</reference>
<sequence length="260" mass="27816">MKLYAERRSRALRQVGWDVLTVGWIAAWVWLGLHVHSQVSGSQDGARNIERSGGDLARHLHNAAQILSHTPLIGGKVRKPIDKSADAATSLQHAGGQLADNLGKLGAAIGFEVALVPVLVAVFGWLFLRVGYARRAGRATVLARQPGGADLLALDALTRLPAGLLADVDPRPVEKWRAGDEETITALADTYLGHLGLKPTRPTAPDDPRTDRPTNAPDDPRTDRPTNAPDDPRTDRPTNAPTGSERSAKSAEISEPAGEM</sequence>
<keyword evidence="2" id="KW-1133">Transmembrane helix</keyword>
<feature type="transmembrane region" description="Helical" evidence="2">
    <location>
        <begin position="12"/>
        <end position="31"/>
    </location>
</feature>
<proteinExistence type="predicted"/>
<accession>A0A839NAY1</accession>
<feature type="transmembrane region" description="Helical" evidence="2">
    <location>
        <begin position="105"/>
        <end position="128"/>
    </location>
</feature>
<gene>
    <name evidence="3" type="ORF">FHU39_001746</name>
</gene>
<evidence type="ECO:0000313" key="4">
    <source>
        <dbReference type="Proteomes" id="UP000559182"/>
    </source>
</evidence>
<feature type="compositionally biased region" description="Basic and acidic residues" evidence="1">
    <location>
        <begin position="204"/>
        <end position="236"/>
    </location>
</feature>
<protein>
    <submittedName>
        <fullName evidence="3">Uncharacterized protein</fullName>
    </submittedName>
</protein>
<evidence type="ECO:0000313" key="3">
    <source>
        <dbReference type="EMBL" id="MBB2891762.1"/>
    </source>
</evidence>
<evidence type="ECO:0000256" key="2">
    <source>
        <dbReference type="SAM" id="Phobius"/>
    </source>
</evidence>
<comment type="caution">
    <text evidence="3">The sequence shown here is derived from an EMBL/GenBank/DDBJ whole genome shotgun (WGS) entry which is preliminary data.</text>
</comment>
<feature type="region of interest" description="Disordered" evidence="1">
    <location>
        <begin position="195"/>
        <end position="260"/>
    </location>
</feature>
<keyword evidence="4" id="KW-1185">Reference proteome</keyword>
<dbReference type="RefSeq" id="WP_183319984.1">
    <property type="nucleotide sequence ID" value="NZ_JACHVQ010000001.1"/>
</dbReference>
<keyword evidence="2" id="KW-0812">Transmembrane</keyword>